<name>A0A059FNV5_9PROT</name>
<sequence length="153" mass="16690">MSHETIRHPTVTIEKAYAASPARVFGAWADPEMRRIWGSPSDEIDLRIDAADFSVGGEDVSTCMMGDDAIAIVRGRYHDIVTDRRIVYTEIISSMDAIEGACLVSAEFQSEAQGTRLVLTLQTAALDGADLLEGVQEGWESALLRLGDMMKPS</sequence>
<dbReference type="Proteomes" id="UP000025171">
    <property type="component" value="Unassembled WGS sequence"/>
</dbReference>
<dbReference type="RefSeq" id="WP_035616553.1">
    <property type="nucleotide sequence ID" value="NZ_ARYK01000004.1"/>
</dbReference>
<evidence type="ECO:0000313" key="4">
    <source>
        <dbReference type="Proteomes" id="UP000025171"/>
    </source>
</evidence>
<proteinExistence type="inferred from homology"/>
<dbReference type="EMBL" id="ARYK01000004">
    <property type="protein sequence ID" value="KCZ92324.1"/>
    <property type="molecule type" value="Genomic_DNA"/>
</dbReference>
<dbReference type="AlphaFoldDB" id="A0A059FNV5"/>
<protein>
    <submittedName>
        <fullName evidence="3">Activator of Hsp90 ATPase 1-like protein</fullName>
    </submittedName>
</protein>
<feature type="domain" description="Activator of Hsp90 ATPase homologue 1/2-like C-terminal" evidence="2">
    <location>
        <begin position="19"/>
        <end position="149"/>
    </location>
</feature>
<dbReference type="Pfam" id="PF08327">
    <property type="entry name" value="AHSA1"/>
    <property type="match status" value="1"/>
</dbReference>
<evidence type="ECO:0000256" key="1">
    <source>
        <dbReference type="ARBA" id="ARBA00006817"/>
    </source>
</evidence>
<accession>A0A059FNV5</accession>
<keyword evidence="4" id="KW-1185">Reference proteome</keyword>
<evidence type="ECO:0000259" key="2">
    <source>
        <dbReference type="Pfam" id="PF08327"/>
    </source>
</evidence>
<dbReference type="SUPFAM" id="SSF55961">
    <property type="entry name" value="Bet v1-like"/>
    <property type="match status" value="1"/>
</dbReference>
<dbReference type="OrthoDB" id="9805228at2"/>
<reference evidence="3 4" key="1">
    <citation type="journal article" date="2014" name="Antonie Van Leeuwenhoek">
        <title>Hyphomonas beringensis sp. nov. and Hyphomonas chukchiensis sp. nov., isolated from surface seawater of the Bering Sea and Chukchi Sea.</title>
        <authorList>
            <person name="Li C."/>
            <person name="Lai Q."/>
            <person name="Li G."/>
            <person name="Dong C."/>
            <person name="Wang J."/>
            <person name="Liao Y."/>
            <person name="Shao Z."/>
        </authorList>
    </citation>
    <scope>NUCLEOTIDE SEQUENCE [LARGE SCALE GENOMIC DNA]</scope>
    <source>
        <strain evidence="3 4">MHS-2</strain>
    </source>
</reference>
<dbReference type="STRING" id="1280950.HJO_09824"/>
<dbReference type="InterPro" id="IPR013538">
    <property type="entry name" value="ASHA1/2-like_C"/>
</dbReference>
<comment type="caution">
    <text evidence="3">The sequence shown here is derived from an EMBL/GenBank/DDBJ whole genome shotgun (WGS) entry which is preliminary data.</text>
</comment>
<gene>
    <name evidence="3" type="ORF">HJO_09824</name>
</gene>
<comment type="similarity">
    <text evidence="1">Belongs to the AHA1 family.</text>
</comment>
<dbReference type="InterPro" id="IPR023393">
    <property type="entry name" value="START-like_dom_sf"/>
</dbReference>
<organism evidence="3 4">
    <name type="scientific">Hyphomonas johnsonii MHS-2</name>
    <dbReference type="NCBI Taxonomy" id="1280950"/>
    <lineage>
        <taxon>Bacteria</taxon>
        <taxon>Pseudomonadati</taxon>
        <taxon>Pseudomonadota</taxon>
        <taxon>Alphaproteobacteria</taxon>
        <taxon>Hyphomonadales</taxon>
        <taxon>Hyphomonadaceae</taxon>
        <taxon>Hyphomonas</taxon>
    </lineage>
</organism>
<evidence type="ECO:0000313" key="3">
    <source>
        <dbReference type="EMBL" id="KCZ92324.1"/>
    </source>
</evidence>
<dbReference type="eggNOG" id="COG3832">
    <property type="taxonomic scope" value="Bacteria"/>
</dbReference>
<dbReference type="Gene3D" id="3.30.530.20">
    <property type="match status" value="1"/>
</dbReference>
<dbReference type="PATRIC" id="fig|1280950.3.peg.1963"/>